<evidence type="ECO:0000256" key="7">
    <source>
        <dbReference type="SAM" id="Phobius"/>
    </source>
</evidence>
<evidence type="ECO:0000313" key="10">
    <source>
        <dbReference type="EMBL" id="MBK3517117.1"/>
    </source>
</evidence>
<feature type="transmembrane region" description="Helical" evidence="7">
    <location>
        <begin position="163"/>
        <end position="184"/>
    </location>
</feature>
<keyword evidence="8" id="KW-0732">Signal</keyword>
<name>A0ABS1HHT8_9BACT</name>
<evidence type="ECO:0000256" key="6">
    <source>
        <dbReference type="ARBA" id="ARBA00023014"/>
    </source>
</evidence>
<dbReference type="Pfam" id="PF12801">
    <property type="entry name" value="Fer4_5"/>
    <property type="match status" value="2"/>
</dbReference>
<evidence type="ECO:0000256" key="4">
    <source>
        <dbReference type="ARBA" id="ARBA00022982"/>
    </source>
</evidence>
<feature type="domain" description="4Fe-4S ferredoxin-type" evidence="9">
    <location>
        <begin position="246"/>
        <end position="275"/>
    </location>
</feature>
<dbReference type="InterPro" id="IPR051684">
    <property type="entry name" value="Electron_Trans/Redox"/>
</dbReference>
<dbReference type="RefSeq" id="WP_200464346.1">
    <property type="nucleotide sequence ID" value="NZ_JAENRR010000012.1"/>
</dbReference>
<feature type="transmembrane region" description="Helical" evidence="7">
    <location>
        <begin position="114"/>
        <end position="142"/>
    </location>
</feature>
<feature type="signal peptide" evidence="8">
    <location>
        <begin position="1"/>
        <end position="19"/>
    </location>
</feature>
<keyword evidence="7" id="KW-0472">Membrane</keyword>
<dbReference type="Pfam" id="PF00037">
    <property type="entry name" value="Fer4"/>
    <property type="match status" value="1"/>
</dbReference>
<dbReference type="PROSITE" id="PS00198">
    <property type="entry name" value="4FE4S_FER_1"/>
    <property type="match status" value="2"/>
</dbReference>
<accession>A0ABS1HHT8</accession>
<feature type="transmembrane region" description="Helical" evidence="7">
    <location>
        <begin position="368"/>
        <end position="386"/>
    </location>
</feature>
<dbReference type="Proteomes" id="UP000605676">
    <property type="component" value="Unassembled WGS sequence"/>
</dbReference>
<keyword evidence="3" id="KW-0479">Metal-binding</keyword>
<comment type="caution">
    <text evidence="10">The sequence shown here is derived from an EMBL/GenBank/DDBJ whole genome shotgun (WGS) entry which is preliminary data.</text>
</comment>
<reference evidence="10 11" key="1">
    <citation type="submission" date="2021-01" db="EMBL/GenBank/DDBJ databases">
        <title>Carboxyliciviraga sp.nov., isolated from coastal sediments.</title>
        <authorList>
            <person name="Lu D."/>
            <person name="Zhang T."/>
        </authorList>
    </citation>
    <scope>NUCLEOTIDE SEQUENCE [LARGE SCALE GENOMIC DNA]</scope>
    <source>
        <strain evidence="10 11">N1Y132</strain>
    </source>
</reference>
<keyword evidence="6" id="KW-0411">Iron-sulfur</keyword>
<feature type="transmembrane region" description="Helical" evidence="7">
    <location>
        <begin position="48"/>
        <end position="69"/>
    </location>
</feature>
<dbReference type="EMBL" id="JAENRR010000012">
    <property type="protein sequence ID" value="MBK3517117.1"/>
    <property type="molecule type" value="Genomic_DNA"/>
</dbReference>
<evidence type="ECO:0000256" key="1">
    <source>
        <dbReference type="ARBA" id="ARBA00022448"/>
    </source>
</evidence>
<keyword evidence="7" id="KW-0812">Transmembrane</keyword>
<feature type="transmembrane region" description="Helical" evidence="7">
    <location>
        <begin position="196"/>
        <end position="218"/>
    </location>
</feature>
<dbReference type="PROSITE" id="PS51379">
    <property type="entry name" value="4FE4S_FER_2"/>
    <property type="match status" value="2"/>
</dbReference>
<dbReference type="InterPro" id="IPR017896">
    <property type="entry name" value="4Fe4S_Fe-S-bd"/>
</dbReference>
<keyword evidence="5" id="KW-0408">Iron</keyword>
<sequence>MKQLSTFLLSILAFANAGAQNLNRFPKPDFESGYQYPDAHYALPNEQLWLVIDIILLVGLMSFVAWAVIKKQTRKPIIWVSIISVAYFGFFRSGCVCSIGSIQNVALAFVDSSYAIPLSVFLFFILPIVFAFLFGRVFCAGVCPFGALQELVNIRNYRLSKSVTAVLEVIPWLYLIFAILYAVTRTSFIICLYDPFIGIFRLGGDFGLILFGVVLLIASVFTGRPFCRFICPYGALLSLFSKVSIWKIQITKQACINCELCHNACPVDAIKPPYENKTKEERLQGVKRLIMYFIFLPLMIGASGYVMHYASPGLSEAHKDVKLYNMLMEQEANPQVLIPIELEAFYSLGGEIHQLKQEVDQVKAEFEFYSLVAGLFIGLVLGLALIKLSVKRSRKVYEIEHDDCVACGKCFSYCPKNTFLIPENLLQADETNNI</sequence>
<keyword evidence="1" id="KW-0813">Transport</keyword>
<dbReference type="InterPro" id="IPR017900">
    <property type="entry name" value="4Fe4S_Fe_S_CS"/>
</dbReference>
<gene>
    <name evidence="10" type="ORF">JIV24_07160</name>
</gene>
<feature type="chain" id="PRO_5045322694" evidence="8">
    <location>
        <begin position="20"/>
        <end position="434"/>
    </location>
</feature>
<feature type="transmembrane region" description="Helical" evidence="7">
    <location>
        <begin position="76"/>
        <end position="102"/>
    </location>
</feature>
<proteinExistence type="predicted"/>
<evidence type="ECO:0000256" key="2">
    <source>
        <dbReference type="ARBA" id="ARBA00022485"/>
    </source>
</evidence>
<keyword evidence="7" id="KW-1133">Transmembrane helix</keyword>
<evidence type="ECO:0000256" key="5">
    <source>
        <dbReference type="ARBA" id="ARBA00023004"/>
    </source>
</evidence>
<keyword evidence="2" id="KW-0004">4Fe-4S</keyword>
<protein>
    <submittedName>
        <fullName evidence="10">4Fe-4S binding protein</fullName>
    </submittedName>
</protein>
<organism evidence="10 11">
    <name type="scientific">Carboxylicivirga marina</name>
    <dbReference type="NCBI Taxonomy" id="2800988"/>
    <lineage>
        <taxon>Bacteria</taxon>
        <taxon>Pseudomonadati</taxon>
        <taxon>Bacteroidota</taxon>
        <taxon>Bacteroidia</taxon>
        <taxon>Marinilabiliales</taxon>
        <taxon>Marinilabiliaceae</taxon>
        <taxon>Carboxylicivirga</taxon>
    </lineage>
</organism>
<feature type="transmembrane region" description="Helical" evidence="7">
    <location>
        <begin position="289"/>
        <end position="310"/>
    </location>
</feature>
<keyword evidence="11" id="KW-1185">Reference proteome</keyword>
<feature type="domain" description="4Fe-4S ferredoxin-type" evidence="9">
    <location>
        <begin position="395"/>
        <end position="424"/>
    </location>
</feature>
<dbReference type="PANTHER" id="PTHR30176">
    <property type="entry name" value="FERREDOXIN-TYPE PROTEIN NAPH"/>
    <property type="match status" value="1"/>
</dbReference>
<evidence type="ECO:0000256" key="3">
    <source>
        <dbReference type="ARBA" id="ARBA00022723"/>
    </source>
</evidence>
<dbReference type="PANTHER" id="PTHR30176:SF3">
    <property type="entry name" value="FERREDOXIN-TYPE PROTEIN NAPH"/>
    <property type="match status" value="1"/>
</dbReference>
<evidence type="ECO:0000259" key="9">
    <source>
        <dbReference type="PROSITE" id="PS51379"/>
    </source>
</evidence>
<dbReference type="Gene3D" id="3.30.70.20">
    <property type="match status" value="2"/>
</dbReference>
<evidence type="ECO:0000313" key="11">
    <source>
        <dbReference type="Proteomes" id="UP000605676"/>
    </source>
</evidence>
<dbReference type="SUPFAM" id="SSF54862">
    <property type="entry name" value="4Fe-4S ferredoxins"/>
    <property type="match status" value="2"/>
</dbReference>
<evidence type="ECO:0000256" key="8">
    <source>
        <dbReference type="SAM" id="SignalP"/>
    </source>
</evidence>
<keyword evidence="4" id="KW-0249">Electron transport</keyword>